<protein>
    <recommendedName>
        <fullName evidence="5">SUN domain-containing protein</fullName>
    </recommendedName>
</protein>
<evidence type="ECO:0000256" key="3">
    <source>
        <dbReference type="ARBA" id="ARBA00022989"/>
    </source>
</evidence>
<keyword evidence="2" id="KW-0812">Transmembrane</keyword>
<dbReference type="Pfam" id="PF07738">
    <property type="entry name" value="Sad1_UNC"/>
    <property type="match status" value="1"/>
</dbReference>
<evidence type="ECO:0000259" key="5">
    <source>
        <dbReference type="PROSITE" id="PS51469"/>
    </source>
</evidence>
<evidence type="ECO:0000313" key="7">
    <source>
        <dbReference type="Proteomes" id="UP000812440"/>
    </source>
</evidence>
<dbReference type="OrthoDB" id="342281at2759"/>
<comment type="caution">
    <text evidence="6">The sequence shown here is derived from an EMBL/GenBank/DDBJ whole genome shotgun (WGS) entry which is preliminary data.</text>
</comment>
<keyword evidence="3" id="KW-1133">Transmembrane helix</keyword>
<dbReference type="InterPro" id="IPR045119">
    <property type="entry name" value="SUN1-5"/>
</dbReference>
<comment type="subcellular location">
    <subcellularLocation>
        <location evidence="1">Nucleus inner membrane</location>
    </subcellularLocation>
</comment>
<evidence type="ECO:0000256" key="1">
    <source>
        <dbReference type="ARBA" id="ARBA00004540"/>
    </source>
</evidence>
<dbReference type="EMBL" id="JAACNH010001339">
    <property type="protein sequence ID" value="KAG8430195.1"/>
    <property type="molecule type" value="Genomic_DNA"/>
</dbReference>
<dbReference type="GO" id="GO:0005637">
    <property type="term" value="C:nuclear inner membrane"/>
    <property type="evidence" value="ECO:0007669"/>
    <property type="project" value="UniProtKB-SubCell"/>
</dbReference>
<name>A0A8T2IAU8_9PIPI</name>
<dbReference type="GO" id="GO:0034993">
    <property type="term" value="C:meiotic nuclear membrane microtubule tethering complex"/>
    <property type="evidence" value="ECO:0007669"/>
    <property type="project" value="TreeGrafter"/>
</dbReference>
<reference evidence="6" key="1">
    <citation type="thesis" date="2020" institute="ProQuest LLC" country="789 East Eisenhower Parkway, Ann Arbor, MI, USA">
        <title>Comparative Genomics and Chromosome Evolution.</title>
        <authorList>
            <person name="Mudd A.B."/>
        </authorList>
    </citation>
    <scope>NUCLEOTIDE SEQUENCE</scope>
    <source>
        <strain evidence="6">Female2</strain>
        <tissue evidence="6">Blood</tissue>
    </source>
</reference>
<evidence type="ECO:0000256" key="2">
    <source>
        <dbReference type="ARBA" id="ARBA00022692"/>
    </source>
</evidence>
<dbReference type="PROSITE" id="PS51469">
    <property type="entry name" value="SUN"/>
    <property type="match status" value="1"/>
</dbReference>
<dbReference type="GO" id="GO:0043495">
    <property type="term" value="F:protein-membrane adaptor activity"/>
    <property type="evidence" value="ECO:0007669"/>
    <property type="project" value="TreeGrafter"/>
</dbReference>
<gene>
    <name evidence="6" type="ORF">GDO86_018265</name>
</gene>
<evidence type="ECO:0000313" key="6">
    <source>
        <dbReference type="EMBL" id="KAG8430195.1"/>
    </source>
</evidence>
<dbReference type="PANTHER" id="PTHR12911">
    <property type="entry name" value="SAD1/UNC-84-LIKE PROTEIN-RELATED"/>
    <property type="match status" value="1"/>
</dbReference>
<feature type="domain" description="SUN" evidence="5">
    <location>
        <begin position="1"/>
        <end position="106"/>
    </location>
</feature>
<dbReference type="Gene3D" id="2.60.120.260">
    <property type="entry name" value="Galactose-binding domain-like"/>
    <property type="match status" value="1"/>
</dbReference>
<dbReference type="PANTHER" id="PTHR12911:SF23">
    <property type="entry name" value="SUN DOMAIN-CONTAINING PROTEIN 1"/>
    <property type="match status" value="1"/>
</dbReference>
<organism evidence="6 7">
    <name type="scientific">Hymenochirus boettgeri</name>
    <name type="common">Congo dwarf clawed frog</name>
    <dbReference type="NCBI Taxonomy" id="247094"/>
    <lineage>
        <taxon>Eukaryota</taxon>
        <taxon>Metazoa</taxon>
        <taxon>Chordata</taxon>
        <taxon>Craniata</taxon>
        <taxon>Vertebrata</taxon>
        <taxon>Euteleostomi</taxon>
        <taxon>Amphibia</taxon>
        <taxon>Batrachia</taxon>
        <taxon>Anura</taxon>
        <taxon>Pipoidea</taxon>
        <taxon>Pipidae</taxon>
        <taxon>Pipinae</taxon>
        <taxon>Hymenochirus</taxon>
    </lineage>
</organism>
<sequence length="106" mass="11960">MYPGNCWAFKGTQGYLVIRLSRMIYPTAFSLEHIPKSLSPLGNITSAPKDFSVYGLENEYQEDGHLLIRAVYNQEGEPLQIFNITINIFRACVYPKISGNANKITT</sequence>
<keyword evidence="4" id="KW-0472">Membrane</keyword>
<dbReference type="Proteomes" id="UP000812440">
    <property type="component" value="Unassembled WGS sequence"/>
</dbReference>
<keyword evidence="7" id="KW-1185">Reference proteome</keyword>
<dbReference type="AlphaFoldDB" id="A0A8T2IAU8"/>
<accession>A0A8T2IAU8</accession>
<proteinExistence type="predicted"/>
<dbReference type="InterPro" id="IPR012919">
    <property type="entry name" value="SUN_dom"/>
</dbReference>
<evidence type="ECO:0000256" key="4">
    <source>
        <dbReference type="ARBA" id="ARBA00023136"/>
    </source>
</evidence>